<gene>
    <name evidence="1" type="ORF">S01H4_18816</name>
</gene>
<comment type="caution">
    <text evidence="1">The sequence shown here is derived from an EMBL/GenBank/DDBJ whole genome shotgun (WGS) entry which is preliminary data.</text>
</comment>
<proteinExistence type="predicted"/>
<reference evidence="1" key="1">
    <citation type="journal article" date="2014" name="Front. Microbiol.">
        <title>High frequency of phylogenetically diverse reductive dehalogenase-homologous genes in deep subseafloor sedimentary metagenomes.</title>
        <authorList>
            <person name="Kawai M."/>
            <person name="Futagami T."/>
            <person name="Toyoda A."/>
            <person name="Takaki Y."/>
            <person name="Nishi S."/>
            <person name="Hori S."/>
            <person name="Arai W."/>
            <person name="Tsubouchi T."/>
            <person name="Morono Y."/>
            <person name="Uchiyama I."/>
            <person name="Ito T."/>
            <person name="Fujiyama A."/>
            <person name="Inagaki F."/>
            <person name="Takami H."/>
        </authorList>
    </citation>
    <scope>NUCLEOTIDE SEQUENCE</scope>
    <source>
        <strain evidence="1">Expedition CK06-06</strain>
    </source>
</reference>
<dbReference type="EMBL" id="BART01008355">
    <property type="protein sequence ID" value="GAG53745.1"/>
    <property type="molecule type" value="Genomic_DNA"/>
</dbReference>
<name>X0YCZ8_9ZZZZ</name>
<dbReference type="AlphaFoldDB" id="X0YCZ8"/>
<accession>X0YCZ8</accession>
<sequence>MEFWLKEIGPLKKDVNTRMTRIETDRAFVDMATYFLDLSTL</sequence>
<protein>
    <submittedName>
        <fullName evidence="1">Uncharacterized protein</fullName>
    </submittedName>
</protein>
<organism evidence="1">
    <name type="scientific">marine sediment metagenome</name>
    <dbReference type="NCBI Taxonomy" id="412755"/>
    <lineage>
        <taxon>unclassified sequences</taxon>
        <taxon>metagenomes</taxon>
        <taxon>ecological metagenomes</taxon>
    </lineage>
</organism>
<evidence type="ECO:0000313" key="1">
    <source>
        <dbReference type="EMBL" id="GAG53745.1"/>
    </source>
</evidence>